<dbReference type="GO" id="GO:0008168">
    <property type="term" value="F:methyltransferase activity"/>
    <property type="evidence" value="ECO:0007669"/>
    <property type="project" value="UniProtKB-KW"/>
</dbReference>
<evidence type="ECO:0000256" key="3">
    <source>
        <dbReference type="ARBA" id="ARBA00022771"/>
    </source>
</evidence>
<dbReference type="GO" id="GO:0032259">
    <property type="term" value="P:methylation"/>
    <property type="evidence" value="ECO:0007669"/>
    <property type="project" value="UniProtKB-KW"/>
</dbReference>
<comment type="subcellular location">
    <subcellularLocation>
        <location evidence="1">Nucleus</location>
    </subcellularLocation>
</comment>
<dbReference type="AlphaFoldDB" id="A0A922NET8"/>
<keyword evidence="8" id="KW-0808">Transferase</keyword>
<dbReference type="InterPro" id="IPR036388">
    <property type="entry name" value="WH-like_DNA-bd_sf"/>
</dbReference>
<dbReference type="InterPro" id="IPR041698">
    <property type="entry name" value="Methyltransf_25"/>
</dbReference>
<dbReference type="GO" id="GO:0008270">
    <property type="term" value="F:zinc ion binding"/>
    <property type="evidence" value="ECO:0007669"/>
    <property type="project" value="UniProtKB-KW"/>
</dbReference>
<keyword evidence="3" id="KW-0863">Zinc-finger</keyword>
<evidence type="ECO:0000256" key="2">
    <source>
        <dbReference type="ARBA" id="ARBA00022723"/>
    </source>
</evidence>
<dbReference type="Pfam" id="PF05699">
    <property type="entry name" value="Dimer_Tnp_hAT"/>
    <property type="match status" value="1"/>
</dbReference>
<evidence type="ECO:0000259" key="6">
    <source>
        <dbReference type="Pfam" id="PF05699"/>
    </source>
</evidence>
<dbReference type="PANTHER" id="PTHR46481">
    <property type="entry name" value="ZINC FINGER BED DOMAIN-CONTAINING PROTEIN 4"/>
    <property type="match status" value="1"/>
</dbReference>
<dbReference type="Pfam" id="PF13649">
    <property type="entry name" value="Methyltransf_25"/>
    <property type="match status" value="1"/>
</dbReference>
<reference evidence="9" key="1">
    <citation type="journal article" date="2022" name="Microb. Genom.">
        <title>A global pangenome for the wheat fungal pathogen Pyrenophora tritici-repentis and prediction of effector protein structural homology.</title>
        <authorList>
            <person name="Moolhuijzen P.M."/>
            <person name="See P.T."/>
            <person name="Shi G."/>
            <person name="Powell H.R."/>
            <person name="Cockram J."/>
            <person name="Jorgensen L.N."/>
            <person name="Benslimane H."/>
            <person name="Strelkov S.E."/>
            <person name="Turner J."/>
            <person name="Liu Z."/>
            <person name="Moffat C.S."/>
        </authorList>
    </citation>
    <scope>NUCLEOTIDE SEQUENCE [LARGE SCALE GENOMIC DNA]</scope>
</reference>
<evidence type="ECO:0000259" key="7">
    <source>
        <dbReference type="Pfam" id="PF13649"/>
    </source>
</evidence>
<keyword evidence="8" id="KW-0489">Methyltransferase</keyword>
<dbReference type="Gene3D" id="1.10.10.10">
    <property type="entry name" value="Winged helix-like DNA-binding domain superfamily/Winged helix DNA-binding domain"/>
    <property type="match status" value="1"/>
</dbReference>
<dbReference type="SUPFAM" id="SSF53098">
    <property type="entry name" value="Ribonuclease H-like"/>
    <property type="match status" value="1"/>
</dbReference>
<sequence length="1043" mass="118215">MVDSNRDVAYIFNSAIAAASIGAAWEIGLLDQLRNGNKTDVKEFAAQHDLHYDSIHGLVTALAVVHVVEYDNHTATAGKLFDEVYRSKSIFHWLTLGSGGLLSRMQYVVRNENRTGKFYQRDSVAISYASKDISREHFDPAFWLAMDGIDYKIHSVVDLGSGSGERLMEILERYPGTVGLGVDIAKPSTEVARSDAIKRGFGDRLSFVVGDVRALSYRDEFAQVDLLTCFMMGHDFWPRENCIATLQKLRTAFPKVRRFLLGDGTRILLNTDKTHCKYSTNVDNVPIFTLGFEFGHAMMGVYIPTLEEWEGVFEEGGWRCRIASFLNDADSQSQSSAPPTPSPVIPATETGAQFLKRKRGSSTPHRGLGQKDKSVWKHARARLPYEAERDDHGHQIFYCAEGNCNWKGPSSNAARHLRKHAIFVGRFSATPSTIAQANNLQQGLHNMATKHAESSHNQTVTVLRNAAQKQPFRNALARFVTACSISHKSVVSDEFKALIIAVNPEAEHVLLRSSSSLSSRIVRNFRAQQEEVIRYLCDDTISCFHISTDTWKTMHGHKHFQAVNVQFVDQNGQLIQLLLDLVNVDSEESKTGAYLATLLIQTIKKYNLTTRLGWISSDNVGVNDSLIRAIEAFTRVEGINYWTEKTRRLRCIGHIINLATQAFMFATNEEAAELAYERARLSQLESDRDGTESYSGSNYNIAKTALSTFKTLAKGFPECPATIPKIPGETRWNGWLLMIEEAFRTRPILNALYTRYPDALELVVLTDDEWTLLEHVHNFLLPFKEVTLKAEGYQATLDCFQPSMEFLINHFEEQQRHHSKHKTLLAPLNTAWFLFSKYYALIDESGAYITAALLHPERRYKWLQNQWNTTEKKKWLKLGLQRAEALWHMYRDRLEPTLSSSLRDQDTSAAELSAFDQWQRQSAVVADSEDNFKAFIYAPPSRLPTLEGRQMTVIKWWAQPTQRQTFPALSQLAIDVLSAFAMSAESERTFSKARRTTSWERSQLSANTIRCSELLKDWSHRGVAYRLPNDYIDSNYGSDSEGQ</sequence>
<dbReference type="SUPFAM" id="SSF53335">
    <property type="entry name" value="S-adenosyl-L-methionine-dependent methyltransferases"/>
    <property type="match status" value="1"/>
</dbReference>
<dbReference type="InterPro" id="IPR052035">
    <property type="entry name" value="ZnF_BED_domain_contain"/>
</dbReference>
<keyword evidence="4" id="KW-0862">Zinc</keyword>
<organism evidence="8 9">
    <name type="scientific">Pyrenophora tritici-repentis</name>
    <dbReference type="NCBI Taxonomy" id="45151"/>
    <lineage>
        <taxon>Eukaryota</taxon>
        <taxon>Fungi</taxon>
        <taxon>Dikarya</taxon>
        <taxon>Ascomycota</taxon>
        <taxon>Pezizomycotina</taxon>
        <taxon>Dothideomycetes</taxon>
        <taxon>Pleosporomycetidae</taxon>
        <taxon>Pleosporales</taxon>
        <taxon>Pleosporineae</taxon>
        <taxon>Pleosporaceae</taxon>
        <taxon>Pyrenophora</taxon>
    </lineage>
</organism>
<dbReference type="InterPro" id="IPR012337">
    <property type="entry name" value="RNaseH-like_sf"/>
</dbReference>
<dbReference type="InterPro" id="IPR008906">
    <property type="entry name" value="HATC_C_dom"/>
</dbReference>
<dbReference type="Proteomes" id="UP000249757">
    <property type="component" value="Unassembled WGS sequence"/>
</dbReference>
<dbReference type="GO" id="GO:0005634">
    <property type="term" value="C:nucleus"/>
    <property type="evidence" value="ECO:0007669"/>
    <property type="project" value="UniProtKB-SubCell"/>
</dbReference>
<dbReference type="InterPro" id="IPR029063">
    <property type="entry name" value="SAM-dependent_MTases_sf"/>
</dbReference>
<dbReference type="PANTHER" id="PTHR46481:SF10">
    <property type="entry name" value="ZINC FINGER BED DOMAIN-CONTAINING PROTEIN 39"/>
    <property type="match status" value="1"/>
</dbReference>
<dbReference type="GO" id="GO:0046983">
    <property type="term" value="F:protein dimerization activity"/>
    <property type="evidence" value="ECO:0007669"/>
    <property type="project" value="InterPro"/>
</dbReference>
<accession>A0A922NET8</accession>
<evidence type="ECO:0000313" key="9">
    <source>
        <dbReference type="Proteomes" id="UP000249757"/>
    </source>
</evidence>
<protein>
    <submittedName>
        <fullName evidence="8">Methyltransferase domain containing protein</fullName>
    </submittedName>
</protein>
<evidence type="ECO:0000256" key="1">
    <source>
        <dbReference type="ARBA" id="ARBA00004123"/>
    </source>
</evidence>
<evidence type="ECO:0000256" key="4">
    <source>
        <dbReference type="ARBA" id="ARBA00022833"/>
    </source>
</evidence>
<dbReference type="Gene3D" id="3.40.50.150">
    <property type="entry name" value="Vaccinia Virus protein VP39"/>
    <property type="match status" value="1"/>
</dbReference>
<comment type="caution">
    <text evidence="8">The sequence shown here is derived from an EMBL/GenBank/DDBJ whole genome shotgun (WGS) entry which is preliminary data.</text>
</comment>
<proteinExistence type="predicted"/>
<dbReference type="CDD" id="cd02440">
    <property type="entry name" value="AdoMet_MTases"/>
    <property type="match status" value="1"/>
</dbReference>
<feature type="domain" description="Methyltransferase" evidence="7">
    <location>
        <begin position="156"/>
        <end position="250"/>
    </location>
</feature>
<evidence type="ECO:0000313" key="8">
    <source>
        <dbReference type="EMBL" id="KAI1513892.1"/>
    </source>
</evidence>
<evidence type="ECO:0000256" key="5">
    <source>
        <dbReference type="ARBA" id="ARBA00023242"/>
    </source>
</evidence>
<keyword evidence="2" id="KW-0479">Metal-binding</keyword>
<keyword evidence="5" id="KW-0539">Nucleus</keyword>
<name>A0A922NET8_9PLEO</name>
<keyword evidence="9" id="KW-1185">Reference proteome</keyword>
<feature type="domain" description="HAT C-terminal dimerisation" evidence="6">
    <location>
        <begin position="949"/>
        <end position="1009"/>
    </location>
</feature>
<dbReference type="EMBL" id="NRDI02000008">
    <property type="protein sequence ID" value="KAI1513892.1"/>
    <property type="molecule type" value="Genomic_DNA"/>
</dbReference>
<gene>
    <name evidence="8" type="ORF">Ptr86124_006522</name>
</gene>